<organism evidence="2 3">
    <name type="scientific">Phaedon cochleariae</name>
    <name type="common">Mustard beetle</name>
    <dbReference type="NCBI Taxonomy" id="80249"/>
    <lineage>
        <taxon>Eukaryota</taxon>
        <taxon>Metazoa</taxon>
        <taxon>Ecdysozoa</taxon>
        <taxon>Arthropoda</taxon>
        <taxon>Hexapoda</taxon>
        <taxon>Insecta</taxon>
        <taxon>Pterygota</taxon>
        <taxon>Neoptera</taxon>
        <taxon>Endopterygota</taxon>
        <taxon>Coleoptera</taxon>
        <taxon>Polyphaga</taxon>
        <taxon>Cucujiformia</taxon>
        <taxon>Chrysomeloidea</taxon>
        <taxon>Chrysomelidae</taxon>
        <taxon>Chrysomelinae</taxon>
        <taxon>Chrysomelini</taxon>
        <taxon>Phaedon</taxon>
    </lineage>
</organism>
<dbReference type="EMBL" id="OU896715">
    <property type="protein sequence ID" value="CAG9825685.1"/>
    <property type="molecule type" value="Genomic_DNA"/>
</dbReference>
<evidence type="ECO:0000313" key="2">
    <source>
        <dbReference type="EMBL" id="CAG9825685.1"/>
    </source>
</evidence>
<dbReference type="Proteomes" id="UP001153737">
    <property type="component" value="Chromosome 9"/>
</dbReference>
<reference evidence="2" key="1">
    <citation type="submission" date="2022-01" db="EMBL/GenBank/DDBJ databases">
        <authorList>
            <person name="King R."/>
        </authorList>
    </citation>
    <scope>NUCLEOTIDE SEQUENCE</scope>
</reference>
<dbReference type="OrthoDB" id="6776103at2759"/>
<proteinExistence type="predicted"/>
<feature type="compositionally biased region" description="Polar residues" evidence="1">
    <location>
        <begin position="64"/>
        <end position="75"/>
    </location>
</feature>
<dbReference type="AlphaFoldDB" id="A0A9N9X5V8"/>
<feature type="region of interest" description="Disordered" evidence="1">
    <location>
        <begin position="64"/>
        <end position="130"/>
    </location>
</feature>
<protein>
    <submittedName>
        <fullName evidence="2">Uncharacterized protein</fullName>
    </submittedName>
</protein>
<dbReference type="PANTHER" id="PTHR33053">
    <property type="entry name" value="PROTEIN, PUTATIVE-RELATED"/>
    <property type="match status" value="1"/>
</dbReference>
<dbReference type="PANTHER" id="PTHR33053:SF9">
    <property type="entry name" value="AGAP000105-PA"/>
    <property type="match status" value="1"/>
</dbReference>
<accession>A0A9N9X5V8</accession>
<keyword evidence="3" id="KW-1185">Reference proteome</keyword>
<sequence length="297" mass="33424">MSTANKTIAFKIASHRYRKIKKQIERSIALSDMQFEANCSRKMSNEPTHESVSISVFDEIEPCNTDQSGSVSISESDAPHTDDSEKEHANVDYDSTEIDDSIAESETESIDLHSDTSDSGSNDDLPVASNIESSVDHDPVTFLSSWALKNNVTHTALSELLSWFSTKPDIYHLPLDARTLLKTPVNSRVEKMGKGEFYYFGLKKYLDDIFKIYPTCLEMNLDFGIDGLPLHKSTNLSFWPVICKVNIDIKLDPTIFTVSIYCGSEKPPPLEEYFEKFTIELKQLLKDGITGIENKIC</sequence>
<feature type="compositionally biased region" description="Basic and acidic residues" evidence="1">
    <location>
        <begin position="77"/>
        <end position="91"/>
    </location>
</feature>
<evidence type="ECO:0000256" key="1">
    <source>
        <dbReference type="SAM" id="MobiDB-lite"/>
    </source>
</evidence>
<feature type="compositionally biased region" description="Acidic residues" evidence="1">
    <location>
        <begin position="94"/>
        <end position="109"/>
    </location>
</feature>
<gene>
    <name evidence="2" type="ORF">PHAECO_LOCUS13031</name>
</gene>
<evidence type="ECO:0000313" key="3">
    <source>
        <dbReference type="Proteomes" id="UP001153737"/>
    </source>
</evidence>
<name>A0A9N9X5V8_PHACE</name>
<reference evidence="2" key="2">
    <citation type="submission" date="2022-10" db="EMBL/GenBank/DDBJ databases">
        <authorList>
            <consortium name="ENA_rothamsted_submissions"/>
            <consortium name="culmorum"/>
            <person name="King R."/>
        </authorList>
    </citation>
    <scope>NUCLEOTIDE SEQUENCE</scope>
</reference>